<keyword evidence="3" id="KW-1185">Reference proteome</keyword>
<dbReference type="InterPro" id="IPR002347">
    <property type="entry name" value="SDR_fam"/>
</dbReference>
<organism evidence="2 3">
    <name type="scientific">Paraburkholderia kirstenboschensis</name>
    <dbReference type="NCBI Taxonomy" id="1245436"/>
    <lineage>
        <taxon>Bacteria</taxon>
        <taxon>Pseudomonadati</taxon>
        <taxon>Pseudomonadota</taxon>
        <taxon>Betaproteobacteria</taxon>
        <taxon>Burkholderiales</taxon>
        <taxon>Burkholderiaceae</taxon>
        <taxon>Paraburkholderia</taxon>
    </lineage>
</organism>
<dbReference type="InterPro" id="IPR050259">
    <property type="entry name" value="SDR"/>
</dbReference>
<gene>
    <name evidence="2" type="ORF">RW095_33525</name>
</gene>
<name>A0ABZ0EN60_9BURK</name>
<dbReference type="SUPFAM" id="SSF51735">
    <property type="entry name" value="NAD(P)-binding Rossmann-fold domains"/>
    <property type="match status" value="1"/>
</dbReference>
<dbReference type="CDD" id="cd05233">
    <property type="entry name" value="SDR_c"/>
    <property type="match status" value="1"/>
</dbReference>
<dbReference type="Pfam" id="PF13561">
    <property type="entry name" value="adh_short_C2"/>
    <property type="match status" value="1"/>
</dbReference>
<reference evidence="2 3" key="1">
    <citation type="submission" date="2023-10" db="EMBL/GenBank/DDBJ databases">
        <title>Surface-active antibiotics is a multifunctional adaptation for post-fire microbes.</title>
        <authorList>
            <person name="Liu M.D."/>
            <person name="Du Y."/>
            <person name="Koupaei S.K."/>
            <person name="Kim N.R."/>
            <person name="Zhang W."/>
            <person name="Traxler M.F."/>
        </authorList>
    </citation>
    <scope>NUCLEOTIDE SEQUENCE [LARGE SCALE GENOMIC DNA]</scope>
    <source>
        <strain evidence="2 3">F3</strain>
    </source>
</reference>
<evidence type="ECO:0000313" key="3">
    <source>
        <dbReference type="Proteomes" id="UP001302652"/>
    </source>
</evidence>
<protein>
    <submittedName>
        <fullName evidence="2">SDR family oxidoreductase</fullName>
    </submittedName>
</protein>
<dbReference type="PRINTS" id="PR00081">
    <property type="entry name" value="GDHRDH"/>
</dbReference>
<dbReference type="PANTHER" id="PTHR42879">
    <property type="entry name" value="3-OXOACYL-(ACYL-CARRIER-PROTEIN) REDUCTASE"/>
    <property type="match status" value="1"/>
</dbReference>
<accession>A0ABZ0EN60</accession>
<dbReference type="Gene3D" id="3.40.50.720">
    <property type="entry name" value="NAD(P)-binding Rossmann-like Domain"/>
    <property type="match status" value="1"/>
</dbReference>
<dbReference type="Proteomes" id="UP001302652">
    <property type="component" value="Chromosome 1"/>
</dbReference>
<evidence type="ECO:0000256" key="1">
    <source>
        <dbReference type="ARBA" id="ARBA00006484"/>
    </source>
</evidence>
<comment type="similarity">
    <text evidence="1">Belongs to the short-chain dehydrogenases/reductases (SDR) family.</text>
</comment>
<proteinExistence type="inferred from homology"/>
<sequence length="291" mass="29441">MISDNDAASGSSAAFERVILITGAGSGIGAALARRLSAPRTAAFQMAAPGTGAASTAAPLTGTPRIALMLHARGADHESRQRLAQVAADCSANGAACATVFGDLAERGAAEHVVHQTLATFGALDQLVANAGHAHRQTLQTLDPDTLSAAFGAMPAAFAALVKRATPALETSRRGRVVALSSFVVHRYRADAPFAATAAAKAALESLAKTAAAELAPHGVTVNCVAPGYTRKDRGPSADNAAVWTHAAESTPLGHIAEPADVAALIAFLLSDEARHITGQVIHVDGGLTLG</sequence>
<evidence type="ECO:0000313" key="2">
    <source>
        <dbReference type="EMBL" id="WOD17707.1"/>
    </source>
</evidence>
<dbReference type="InterPro" id="IPR036291">
    <property type="entry name" value="NAD(P)-bd_dom_sf"/>
</dbReference>
<dbReference type="PANTHER" id="PTHR42879:SF6">
    <property type="entry name" value="NADPH-DEPENDENT REDUCTASE BACG"/>
    <property type="match status" value="1"/>
</dbReference>
<dbReference type="RefSeq" id="WP_317020171.1">
    <property type="nucleotide sequence ID" value="NZ_CP136513.1"/>
</dbReference>
<dbReference type="EMBL" id="CP136513">
    <property type="protein sequence ID" value="WOD17707.1"/>
    <property type="molecule type" value="Genomic_DNA"/>
</dbReference>